<dbReference type="SUPFAM" id="SSF75005">
    <property type="entry name" value="Arabinanase/levansucrase/invertase"/>
    <property type="match status" value="1"/>
</dbReference>
<evidence type="ECO:0000256" key="1">
    <source>
        <dbReference type="ARBA" id="ARBA00009902"/>
    </source>
</evidence>
<name>A0A183CDW4_GLOPA</name>
<accession>A0A183CDW4</accession>
<dbReference type="WBParaSite" id="GPLIN_001106800">
    <property type="protein sequence ID" value="GPLIN_001106800"/>
    <property type="gene ID" value="GPLIN_001106800"/>
</dbReference>
<dbReference type="Proteomes" id="UP000050741">
    <property type="component" value="Unassembled WGS sequence"/>
</dbReference>
<comment type="similarity">
    <text evidence="1">Belongs to the glycosyl hydrolase 32 family.</text>
</comment>
<dbReference type="AlphaFoldDB" id="A0A183CDW4"/>
<keyword evidence="5" id="KW-1185">Reference proteome</keyword>
<organism evidence="5 6">
    <name type="scientific">Globodera pallida</name>
    <name type="common">Potato cyst nematode worm</name>
    <name type="synonym">Heterodera pallida</name>
    <dbReference type="NCBI Taxonomy" id="36090"/>
    <lineage>
        <taxon>Eukaryota</taxon>
        <taxon>Metazoa</taxon>
        <taxon>Ecdysozoa</taxon>
        <taxon>Nematoda</taxon>
        <taxon>Chromadorea</taxon>
        <taxon>Rhabditida</taxon>
        <taxon>Tylenchina</taxon>
        <taxon>Tylenchomorpha</taxon>
        <taxon>Tylenchoidea</taxon>
        <taxon>Heteroderidae</taxon>
        <taxon>Heteroderinae</taxon>
        <taxon>Globodera</taxon>
    </lineage>
</organism>
<keyword evidence="2" id="KW-0378">Hydrolase</keyword>
<reference evidence="5" key="2">
    <citation type="submission" date="2014-05" db="EMBL/GenBank/DDBJ databases">
        <title>The genome and life-stage specific transcriptomes of Globodera pallida elucidate key aspects of plant parasitism by a cyst nematode.</title>
        <authorList>
            <person name="Cotton J.A."/>
            <person name="Lilley C.J."/>
            <person name="Jones L.M."/>
            <person name="Kikuchi T."/>
            <person name="Reid A.J."/>
            <person name="Thorpe P."/>
            <person name="Tsai I.J."/>
            <person name="Beasley H."/>
            <person name="Blok V."/>
            <person name="Cock P.J.A."/>
            <person name="Van den Akker S.E."/>
            <person name="Holroyd N."/>
            <person name="Hunt M."/>
            <person name="Mantelin S."/>
            <person name="Naghra H."/>
            <person name="Pain A."/>
            <person name="Palomares-Rius J.E."/>
            <person name="Zarowiecki M."/>
            <person name="Berriman M."/>
            <person name="Jones J.T."/>
            <person name="Urwin P.E."/>
        </authorList>
    </citation>
    <scope>NUCLEOTIDE SEQUENCE [LARGE SCALE GENOMIC DNA]</scope>
    <source>
        <strain evidence="5">Lindley</strain>
    </source>
</reference>
<dbReference type="GO" id="GO:0016798">
    <property type="term" value="F:hydrolase activity, acting on glycosyl bonds"/>
    <property type="evidence" value="ECO:0007669"/>
    <property type="project" value="UniProtKB-KW"/>
</dbReference>
<dbReference type="Gene3D" id="2.115.10.20">
    <property type="entry name" value="Glycosyl hydrolase domain, family 43"/>
    <property type="match status" value="1"/>
</dbReference>
<evidence type="ECO:0000259" key="4">
    <source>
        <dbReference type="Pfam" id="PF00251"/>
    </source>
</evidence>
<evidence type="ECO:0000256" key="3">
    <source>
        <dbReference type="ARBA" id="ARBA00023295"/>
    </source>
</evidence>
<sequence>MVVFYTDSLTGRVPWQFQRMVTTTGGIVPERPAITVIGKVPPGLGLREDFRDPNVFMGPDGRWKMVLSSKDERGGVVLLYETTDKKAK</sequence>
<keyword evidence="3" id="KW-0326">Glycosidase</keyword>
<evidence type="ECO:0000256" key="2">
    <source>
        <dbReference type="ARBA" id="ARBA00022801"/>
    </source>
</evidence>
<evidence type="ECO:0000313" key="5">
    <source>
        <dbReference type="Proteomes" id="UP000050741"/>
    </source>
</evidence>
<protein>
    <submittedName>
        <fullName evidence="6">Glyco_hydro_32N domain-containing protein</fullName>
    </submittedName>
</protein>
<feature type="domain" description="Glycosyl hydrolase family 32 N-terminal" evidence="4">
    <location>
        <begin position="2"/>
        <end position="86"/>
    </location>
</feature>
<evidence type="ECO:0000313" key="6">
    <source>
        <dbReference type="WBParaSite" id="GPLIN_001106800"/>
    </source>
</evidence>
<reference evidence="6" key="3">
    <citation type="submission" date="2016-06" db="UniProtKB">
        <authorList>
            <consortium name="WormBaseParasite"/>
        </authorList>
    </citation>
    <scope>IDENTIFICATION</scope>
</reference>
<dbReference type="Pfam" id="PF00251">
    <property type="entry name" value="Glyco_hydro_32N"/>
    <property type="match status" value="1"/>
</dbReference>
<proteinExistence type="inferred from homology"/>
<reference evidence="5" key="1">
    <citation type="submission" date="2013-12" db="EMBL/GenBank/DDBJ databases">
        <authorList>
            <person name="Aslett M."/>
        </authorList>
    </citation>
    <scope>NUCLEOTIDE SEQUENCE [LARGE SCALE GENOMIC DNA]</scope>
    <source>
        <strain evidence="5">Lindley</strain>
    </source>
</reference>
<dbReference type="InterPro" id="IPR023296">
    <property type="entry name" value="Glyco_hydro_beta-prop_sf"/>
</dbReference>
<dbReference type="InterPro" id="IPR013148">
    <property type="entry name" value="Glyco_hydro_32_N"/>
</dbReference>